<keyword evidence="3" id="KW-1185">Reference proteome</keyword>
<evidence type="ECO:0000313" key="3">
    <source>
        <dbReference type="Proteomes" id="UP000029738"/>
    </source>
</evidence>
<evidence type="ECO:0000313" key="1">
    <source>
        <dbReference type="EMBL" id="KAF3886837.1"/>
    </source>
</evidence>
<dbReference type="EMBL" id="JHEG02000048">
    <property type="protein sequence ID" value="KIE10818.1"/>
    <property type="molecule type" value="Genomic_DNA"/>
</dbReference>
<dbReference type="RefSeq" id="WP_038082913.1">
    <property type="nucleotide sequence ID" value="NZ_JHEG04000001.1"/>
</dbReference>
<dbReference type="Proteomes" id="UP000029738">
    <property type="component" value="Unassembled WGS sequence"/>
</dbReference>
<organism evidence="2">
    <name type="scientific">Tolypothrix bouteillei VB521301</name>
    <dbReference type="NCBI Taxonomy" id="1479485"/>
    <lineage>
        <taxon>Bacteria</taxon>
        <taxon>Bacillati</taxon>
        <taxon>Cyanobacteriota</taxon>
        <taxon>Cyanophyceae</taxon>
        <taxon>Nostocales</taxon>
        <taxon>Tolypothrichaceae</taxon>
        <taxon>Tolypothrix</taxon>
    </lineage>
</organism>
<dbReference type="STRING" id="1479485.DA73_0220275"/>
<reference evidence="1" key="2">
    <citation type="submission" date="2019-11" db="EMBL/GenBank/DDBJ databases">
        <title>Improved Assembly of Tolypothrix boutellei genome.</title>
        <authorList>
            <person name="Sarangi A.N."/>
            <person name="Mukherjee M."/>
            <person name="Ghosh S."/>
            <person name="Singh D."/>
            <person name="Das A."/>
            <person name="Kant S."/>
            <person name="Prusty A."/>
            <person name="Tripathy S."/>
        </authorList>
    </citation>
    <scope>NUCLEOTIDE SEQUENCE</scope>
    <source>
        <strain evidence="1">VB521301</strain>
    </source>
</reference>
<gene>
    <name evidence="2" type="ORF">DA73_0220275</name>
    <name evidence="1" type="ORF">DA73_0400016100</name>
</gene>
<proteinExistence type="predicted"/>
<dbReference type="OrthoDB" id="475019at2"/>
<comment type="caution">
    <text evidence="2">The sequence shown here is derived from an EMBL/GenBank/DDBJ whole genome shotgun (WGS) entry which is preliminary data.</text>
</comment>
<name>A0A0C1R4U5_9CYAN</name>
<protein>
    <submittedName>
        <fullName evidence="2">Uncharacterized protein</fullName>
    </submittedName>
</protein>
<accession>A0A0C1R4U5</accession>
<dbReference type="AlphaFoldDB" id="A0A0C1R4U5"/>
<dbReference type="EMBL" id="JHEG04000001">
    <property type="protein sequence ID" value="KAF3886837.1"/>
    <property type="molecule type" value="Genomic_DNA"/>
</dbReference>
<reference evidence="2" key="1">
    <citation type="journal article" date="2015" name="Genome Announc.">
        <title>Draft Genome Sequence of Tolypothrix boutellei Strain VB521301.</title>
        <authorList>
            <person name="Chandrababunaidu M.M."/>
            <person name="Singh D."/>
            <person name="Sen D."/>
            <person name="Bhan S."/>
            <person name="Das S."/>
            <person name="Gupta A."/>
            <person name="Adhikary S.P."/>
            <person name="Tripathy S."/>
        </authorList>
    </citation>
    <scope>NUCLEOTIDE SEQUENCE</scope>
    <source>
        <strain evidence="2">VB521301</strain>
    </source>
</reference>
<evidence type="ECO:0000313" key="2">
    <source>
        <dbReference type="EMBL" id="KIE10818.1"/>
    </source>
</evidence>
<sequence length="132" mass="15615">MKFSDEMRSIWIKYILDSIDNGYVKKVISRLKRWQGEGQKSVSNLSKYLFRFQDAVHYNKYRSMGLPIGSGEVESAHRYIPQKRLKIPGATWHPNTINPMLALRVIRANHWWADFWKQIVPETKIYENIAFA</sequence>